<keyword evidence="4" id="KW-0444">Lipid biosynthesis</keyword>
<evidence type="ECO:0000256" key="10">
    <source>
        <dbReference type="ARBA" id="ARBA00023160"/>
    </source>
</evidence>
<organism evidence="11">
    <name type="scientific">freshwater metagenome</name>
    <dbReference type="NCBI Taxonomy" id="449393"/>
    <lineage>
        <taxon>unclassified sequences</taxon>
        <taxon>metagenomes</taxon>
        <taxon>ecological metagenomes</taxon>
    </lineage>
</organism>
<evidence type="ECO:0000256" key="8">
    <source>
        <dbReference type="ARBA" id="ARBA00023004"/>
    </source>
</evidence>
<keyword evidence="5" id="KW-0479">Metal-binding</keyword>
<dbReference type="Pfam" id="PF03405">
    <property type="entry name" value="FA_desaturase_2"/>
    <property type="match status" value="1"/>
</dbReference>
<evidence type="ECO:0000256" key="7">
    <source>
        <dbReference type="ARBA" id="ARBA00023002"/>
    </source>
</evidence>
<dbReference type="PIRSF" id="PIRSF000346">
    <property type="entry name" value="Dlt9_acylACP_des"/>
    <property type="match status" value="1"/>
</dbReference>
<evidence type="ECO:0000256" key="5">
    <source>
        <dbReference type="ARBA" id="ARBA00022723"/>
    </source>
</evidence>
<evidence type="ECO:0000256" key="1">
    <source>
        <dbReference type="ARBA" id="ARBA00001954"/>
    </source>
</evidence>
<gene>
    <name evidence="11" type="ORF">UFOPK4061_00725</name>
</gene>
<dbReference type="InterPro" id="IPR005067">
    <property type="entry name" value="Fatty_acid_desaturase-2"/>
</dbReference>
<evidence type="ECO:0000256" key="2">
    <source>
        <dbReference type="ARBA" id="ARBA00008749"/>
    </source>
</evidence>
<name>A0A6J7PSM9_9ZZZZ</name>
<dbReference type="AlphaFoldDB" id="A0A6J7PSM9"/>
<evidence type="ECO:0000256" key="9">
    <source>
        <dbReference type="ARBA" id="ARBA00023098"/>
    </source>
</evidence>
<dbReference type="CDD" id="cd01050">
    <property type="entry name" value="Acyl_ACP_Desat"/>
    <property type="match status" value="1"/>
</dbReference>
<protein>
    <submittedName>
        <fullName evidence="11">Unannotated protein</fullName>
    </submittedName>
</protein>
<evidence type="ECO:0000256" key="3">
    <source>
        <dbReference type="ARBA" id="ARBA00011738"/>
    </source>
</evidence>
<comment type="subunit">
    <text evidence="3">Homodimer.</text>
</comment>
<dbReference type="GO" id="GO:0045300">
    <property type="term" value="F:stearoyl-[ACP] desaturase activity"/>
    <property type="evidence" value="ECO:0007669"/>
    <property type="project" value="InterPro"/>
</dbReference>
<dbReference type="GO" id="GO:0046872">
    <property type="term" value="F:metal ion binding"/>
    <property type="evidence" value="ECO:0007669"/>
    <property type="project" value="UniProtKB-KW"/>
</dbReference>
<evidence type="ECO:0000256" key="4">
    <source>
        <dbReference type="ARBA" id="ARBA00022516"/>
    </source>
</evidence>
<keyword evidence="9" id="KW-0443">Lipid metabolism</keyword>
<dbReference type="InterPro" id="IPR012348">
    <property type="entry name" value="RNR-like"/>
</dbReference>
<dbReference type="PANTHER" id="PTHR31155">
    <property type="entry name" value="ACYL- ACYL-CARRIER-PROTEIN DESATURASE-RELATED"/>
    <property type="match status" value="1"/>
</dbReference>
<dbReference type="EMBL" id="CAFBPD010000112">
    <property type="protein sequence ID" value="CAB5007911.1"/>
    <property type="molecule type" value="Genomic_DNA"/>
</dbReference>
<keyword evidence="10" id="KW-0275">Fatty acid biosynthesis</keyword>
<dbReference type="Gene3D" id="1.10.620.20">
    <property type="entry name" value="Ribonucleotide Reductase, subunit A"/>
    <property type="match status" value="1"/>
</dbReference>
<dbReference type="SUPFAM" id="SSF47240">
    <property type="entry name" value="Ferritin-like"/>
    <property type="match status" value="1"/>
</dbReference>
<dbReference type="GO" id="GO:0005829">
    <property type="term" value="C:cytosol"/>
    <property type="evidence" value="ECO:0007669"/>
    <property type="project" value="TreeGrafter"/>
</dbReference>
<comment type="cofactor">
    <cofactor evidence="1">
        <name>Fe(2+)</name>
        <dbReference type="ChEBI" id="CHEBI:29033"/>
    </cofactor>
</comment>
<comment type="similarity">
    <text evidence="2">Belongs to the fatty acid desaturase type 2 family.</text>
</comment>
<accession>A0A6J7PSM9</accession>
<dbReference type="PANTHER" id="PTHR31155:SF9">
    <property type="entry name" value="STEAROYL-[ACYL-CARRIER-PROTEIN] 9-DESATURASE 7, CHLOROPLASTIC"/>
    <property type="match status" value="1"/>
</dbReference>
<evidence type="ECO:0000256" key="6">
    <source>
        <dbReference type="ARBA" id="ARBA00022832"/>
    </source>
</evidence>
<sequence>MTALADDLTAQRLLVDLEPVVERELNRHLSTAKEWFPHEYIPWDEAENFDGPLGGKEWTPQERRFSEAARTSLVINLLTEDNLPSYHHEIATHMGRDGAWGTWVGRWTAEEGRHGTAIRDYLLVTRSVDPIELERARMTHMEAGFAAIHPGLLGGLAYVSFQELATRVSHRNTGAATQDPIAEQLLARIALDENLHMVFYRNTYAAALDLAPDLAMRSVTDNVRDFAMPGHGIEGFGRKAVEIAVAGIYDLKQHRDEVIMPVLRKWQIFERNDFGPEGEAAREELAAILADMDVAVDRFEERREALRARLAARD</sequence>
<evidence type="ECO:0000313" key="11">
    <source>
        <dbReference type="EMBL" id="CAB5007911.1"/>
    </source>
</evidence>
<reference evidence="11" key="1">
    <citation type="submission" date="2020-05" db="EMBL/GenBank/DDBJ databases">
        <authorList>
            <person name="Chiriac C."/>
            <person name="Salcher M."/>
            <person name="Ghai R."/>
            <person name="Kavagutti S V."/>
        </authorList>
    </citation>
    <scope>NUCLEOTIDE SEQUENCE</scope>
</reference>
<keyword evidence="6" id="KW-0276">Fatty acid metabolism</keyword>
<keyword evidence="7" id="KW-0560">Oxidoreductase</keyword>
<dbReference type="GO" id="GO:0006633">
    <property type="term" value="P:fatty acid biosynthetic process"/>
    <property type="evidence" value="ECO:0007669"/>
    <property type="project" value="UniProtKB-KW"/>
</dbReference>
<keyword evidence="8" id="KW-0408">Iron</keyword>
<dbReference type="InterPro" id="IPR009078">
    <property type="entry name" value="Ferritin-like_SF"/>
</dbReference>
<proteinExistence type="inferred from homology"/>